<keyword evidence="8" id="KW-1185">Reference proteome</keyword>
<evidence type="ECO:0000313" key="7">
    <source>
        <dbReference type="EMBL" id="TFV94439.1"/>
    </source>
</evidence>
<keyword evidence="4 5" id="KW-0472">Membrane</keyword>
<evidence type="ECO:0000256" key="5">
    <source>
        <dbReference type="SAM" id="Phobius"/>
    </source>
</evidence>
<protein>
    <submittedName>
        <fullName evidence="7">Translocation/assembly module TamB</fullName>
    </submittedName>
</protein>
<dbReference type="RefSeq" id="WP_135073769.1">
    <property type="nucleotide sequence ID" value="NZ_SPSB01000003.1"/>
</dbReference>
<accession>A0A4Y9QPB6</accession>
<dbReference type="GO" id="GO:0009306">
    <property type="term" value="P:protein secretion"/>
    <property type="evidence" value="ECO:0007669"/>
    <property type="project" value="InterPro"/>
</dbReference>
<dbReference type="GO" id="GO:0005886">
    <property type="term" value="C:plasma membrane"/>
    <property type="evidence" value="ECO:0007669"/>
    <property type="project" value="InterPro"/>
</dbReference>
<sequence length="1533" mass="170498">MEKKPKVTDFLHKTFRVLLWVVFYFLVLILLIGALVQFNPVQNWLIDRVTSYLNDRTNFTASIDKIQITWWDALTIQNLEIRDTHDSLMIGAKEAFVDFELKSLLAKGNPTIDQVRIEQAKVQLITHEGDSIMNINQWINELSEAFGSSESSGGGKFSITSIDFRNSEFALINGNSEPITEGLDYNRMRFSDIQLSASNFVTEGGGVKLEIGHLSGKEIASGLEIKEFKTNFTFAPTYMEFDHLKLVSNESHIREYLKFEYDSPASLSNFVTDVKILARMEETILGLGDLNFFAPSLPNIEDQIILSGEVTGPIAEIKSDEFLLRIGQKTEIFGAFYLDGLPEISETYINLALKNSTIQTRDLSPYLGADIAKQVNKLGTIRLNADFAGLLNRFTTNGDFKTSIGSLNGRVNFDKKGDINSIVSKVQINNLNLGILSDRPDLLQKVSLAGNVDLQGSNAEDLLLDLNASISNLGLLGYDYTNIQTDAKYGLELFEGNLSIQDPNLALNGSGSINLKESFESINIRLQLDSANLQAINLIDTSAFVHGYLEMDTRGIELDKLTGIMRFKDIMIGYEDRVLDLGDFSFQSLFAGGTRTMSLNSDYIVAGASGQFNLNQMSKDLPFLLDQYLAILTQEDPPIADLDQNFNLPYNLDLNIRLININPILHLVQPDLYISKNTLIEGAFYQTSENTIFNFFTGIDTIRFQGNEARDVNIDFNTSKFINGPEILASFYVFSKQQNLGGKLDFSNLGFEAIWNNEALDLNFALDQDSTQSHARINAVAQFSAEETKIQMLKSQLEVLSNNWEFDTDNQIRILPNSVVFENLRLHSGNQEIKAEGVLGKSVEKKWTLSLKDVNANILNTFAPQEYEGAINGLVTAYFGADDQLILNSQITINGLAINEIPVGDLITQASLDDNALDLNIENVLNGKKTIDLSGSLGLGDLNFDLKGDLEDAELAIFEPFLSNYLSDMGGSISGNIQLQGDPIKPILIGEGKINKGKVRVNFLNTLYQLDGSILFTPGAIRFDRLVAKDVRGNTANLNGGLTYQGIKDILLDIHANLNNFQVMNTSAKDNEVFYGNVYVTGGLDITGTTSNLVIDARATSQPDTRIFIPLSSSDEQVSEDYIHFINIYDTVSVQGLSEEINRLDIQNVQMNFVLDVTPDAYAEIIIDPRTQEKISGRGKGVLTMNIDTQGAFSLNGTYEVTEATYNFSLYNVVKKDFTVDPGGRISWYGDPYQGVMDLTARYEESVSIQPLLATSTTSGQENTVANRRYPVGVIMELNGELLSPDIEFGFDFSEFPNTGDLQTAISSFQSRVANDEQEMNRQVFSVIMTRSFSPEGQFAGVNSLSNSLGQLLSAQLNSFLGQVDKNLEINVDLATLDQNALETFQLSVAYTFLDGRLRVSRDGGFTDNTGQAGAAAIIGDWQAEYLLTEDGVYRIRIFNRNNFNTFTSLSLSRNVATYGVALSQNVSFNSFSELFEKIIRKKKRSSSLVEDSDYFLRYNDGEDWQQIDLTPLENKLDSTYNRPVQYLPLPNL</sequence>
<keyword evidence="3 5" id="KW-1133">Transmembrane helix</keyword>
<dbReference type="InterPro" id="IPR007452">
    <property type="entry name" value="TamB_C"/>
</dbReference>
<dbReference type="Proteomes" id="UP000297647">
    <property type="component" value="Unassembled WGS sequence"/>
</dbReference>
<organism evidence="7 8">
    <name type="scientific">Algoriphagus kandeliae</name>
    <dbReference type="NCBI Taxonomy" id="2562278"/>
    <lineage>
        <taxon>Bacteria</taxon>
        <taxon>Pseudomonadati</taxon>
        <taxon>Bacteroidota</taxon>
        <taxon>Cytophagia</taxon>
        <taxon>Cytophagales</taxon>
        <taxon>Cyclobacteriaceae</taxon>
        <taxon>Algoriphagus</taxon>
    </lineage>
</organism>
<feature type="domain" description="Translocation and assembly module TamB C-terminal" evidence="6">
    <location>
        <begin position="1026"/>
        <end position="1443"/>
    </location>
</feature>
<proteinExistence type="predicted"/>
<keyword evidence="2 5" id="KW-0812">Transmembrane</keyword>
<feature type="transmembrane region" description="Helical" evidence="5">
    <location>
        <begin position="17"/>
        <end position="38"/>
    </location>
</feature>
<name>A0A4Y9QPB6_9BACT</name>
<evidence type="ECO:0000259" key="6">
    <source>
        <dbReference type="Pfam" id="PF04357"/>
    </source>
</evidence>
<evidence type="ECO:0000313" key="8">
    <source>
        <dbReference type="Proteomes" id="UP000297647"/>
    </source>
</evidence>
<gene>
    <name evidence="7" type="ORF">E4S40_10470</name>
</gene>
<dbReference type="OrthoDB" id="9811276at2"/>
<dbReference type="EMBL" id="SPSB01000003">
    <property type="protein sequence ID" value="TFV94439.1"/>
    <property type="molecule type" value="Genomic_DNA"/>
</dbReference>
<comment type="caution">
    <text evidence="7">The sequence shown here is derived from an EMBL/GenBank/DDBJ whole genome shotgun (WGS) entry which is preliminary data.</text>
</comment>
<reference evidence="7 8" key="1">
    <citation type="submission" date="2019-03" db="EMBL/GenBank/DDBJ databases">
        <title>Algoriphagus sp. nov, a new strain isolated from root system soil of mangrove plant Kandelia.</title>
        <authorList>
            <person name="Yin Q."/>
            <person name="Wang K."/>
            <person name="Song Z."/>
        </authorList>
    </citation>
    <scope>NUCLEOTIDE SEQUENCE [LARGE SCALE GENOMIC DNA]</scope>
    <source>
        <strain evidence="7 8">XY-J91</strain>
    </source>
</reference>
<dbReference type="Pfam" id="PF04357">
    <property type="entry name" value="TamB"/>
    <property type="match status" value="1"/>
</dbReference>
<evidence type="ECO:0000256" key="3">
    <source>
        <dbReference type="ARBA" id="ARBA00022989"/>
    </source>
</evidence>
<comment type="subcellular location">
    <subcellularLocation>
        <location evidence="1">Membrane</location>
        <topology evidence="1">Single-pass membrane protein</topology>
    </subcellularLocation>
</comment>
<evidence type="ECO:0000256" key="1">
    <source>
        <dbReference type="ARBA" id="ARBA00004167"/>
    </source>
</evidence>
<evidence type="ECO:0000256" key="4">
    <source>
        <dbReference type="ARBA" id="ARBA00023136"/>
    </source>
</evidence>
<evidence type="ECO:0000256" key="2">
    <source>
        <dbReference type="ARBA" id="ARBA00022692"/>
    </source>
</evidence>